<gene>
    <name evidence="3" type="ORF">RM649_16110</name>
</gene>
<sequence length="141" mass="14548">MKRSMRWLGRAGVVSAGPALAAGSAAVPTPAAPSARSAPPAAARATAEPAPAPTGLSHTYDADTQTVTVTWDPKSPTDTATQYYAIAMCNGGELCFVLAGVAIHGTSYQYRQAPGRTNVMRVYAVNSAFQRTGSAFLTVTT</sequence>
<feature type="region of interest" description="Disordered" evidence="1">
    <location>
        <begin position="25"/>
        <end position="61"/>
    </location>
</feature>
<name>A0ABU2RJY1_9ACTN</name>
<dbReference type="SUPFAM" id="SSF49265">
    <property type="entry name" value="Fibronectin type III"/>
    <property type="match status" value="1"/>
</dbReference>
<evidence type="ECO:0000313" key="3">
    <source>
        <dbReference type="EMBL" id="MDT0429162.1"/>
    </source>
</evidence>
<dbReference type="InterPro" id="IPR036116">
    <property type="entry name" value="FN3_sf"/>
</dbReference>
<reference evidence="4" key="1">
    <citation type="submission" date="2023-07" db="EMBL/GenBank/DDBJ databases">
        <title>30 novel species of actinomycetes from the DSMZ collection.</title>
        <authorList>
            <person name="Nouioui I."/>
        </authorList>
    </citation>
    <scope>NUCLEOTIDE SEQUENCE [LARGE SCALE GENOMIC DNA]</scope>
    <source>
        <strain evidence="4">DSM 41770</strain>
    </source>
</reference>
<dbReference type="InterPro" id="IPR013783">
    <property type="entry name" value="Ig-like_fold"/>
</dbReference>
<dbReference type="RefSeq" id="WP_200694524.1">
    <property type="nucleotide sequence ID" value="NZ_JAVREX010000006.1"/>
</dbReference>
<keyword evidence="4" id="KW-1185">Reference proteome</keyword>
<evidence type="ECO:0008006" key="5">
    <source>
        <dbReference type="Google" id="ProtNLM"/>
    </source>
</evidence>
<feature type="chain" id="PRO_5045450348" description="Fibronectin type-III domain-containing protein" evidence="2">
    <location>
        <begin position="22"/>
        <end position="141"/>
    </location>
</feature>
<feature type="compositionally biased region" description="Low complexity" evidence="1">
    <location>
        <begin position="25"/>
        <end position="55"/>
    </location>
</feature>
<accession>A0ABU2RJY1</accession>
<proteinExistence type="predicted"/>
<organism evidence="3 4">
    <name type="scientific">Streptomyces salyersiae</name>
    <dbReference type="NCBI Taxonomy" id="3075530"/>
    <lineage>
        <taxon>Bacteria</taxon>
        <taxon>Bacillati</taxon>
        <taxon>Actinomycetota</taxon>
        <taxon>Actinomycetes</taxon>
        <taxon>Kitasatosporales</taxon>
        <taxon>Streptomycetaceae</taxon>
        <taxon>Streptomyces</taxon>
    </lineage>
</organism>
<keyword evidence="2" id="KW-0732">Signal</keyword>
<evidence type="ECO:0000256" key="1">
    <source>
        <dbReference type="SAM" id="MobiDB-lite"/>
    </source>
</evidence>
<comment type="caution">
    <text evidence="3">The sequence shown here is derived from an EMBL/GenBank/DDBJ whole genome shotgun (WGS) entry which is preliminary data.</text>
</comment>
<feature type="signal peptide" evidence="2">
    <location>
        <begin position="1"/>
        <end position="21"/>
    </location>
</feature>
<dbReference type="Gene3D" id="2.60.40.10">
    <property type="entry name" value="Immunoglobulins"/>
    <property type="match status" value="1"/>
</dbReference>
<dbReference type="Proteomes" id="UP001183777">
    <property type="component" value="Unassembled WGS sequence"/>
</dbReference>
<protein>
    <recommendedName>
        <fullName evidence="5">Fibronectin type-III domain-containing protein</fullName>
    </recommendedName>
</protein>
<dbReference type="EMBL" id="JAVREX010000006">
    <property type="protein sequence ID" value="MDT0429162.1"/>
    <property type="molecule type" value="Genomic_DNA"/>
</dbReference>
<evidence type="ECO:0000256" key="2">
    <source>
        <dbReference type="SAM" id="SignalP"/>
    </source>
</evidence>
<evidence type="ECO:0000313" key="4">
    <source>
        <dbReference type="Proteomes" id="UP001183777"/>
    </source>
</evidence>